<reference evidence="2 3" key="1">
    <citation type="submission" date="2015-11" db="EMBL/GenBank/DDBJ databases">
        <title>Identification of large and diverse effector repertoires of 38 Legionella species.</title>
        <authorList>
            <person name="Burstein D."/>
            <person name="Amaro F."/>
            <person name="Zusman T."/>
            <person name="Lifshitz Z."/>
            <person name="Cohen O."/>
            <person name="Gilbert J.A."/>
            <person name="Pupko T."/>
            <person name="Shuman H.A."/>
            <person name="Segal G."/>
        </authorList>
    </citation>
    <scope>NUCLEOTIDE SEQUENCE [LARGE SCALE GENOMIC DNA]</scope>
    <source>
        <strain evidence="2 3">1762-AUS-E</strain>
    </source>
</reference>
<evidence type="ECO:0000256" key="1">
    <source>
        <dbReference type="SAM" id="Phobius"/>
    </source>
</evidence>
<feature type="transmembrane region" description="Helical" evidence="1">
    <location>
        <begin position="13"/>
        <end position="32"/>
    </location>
</feature>
<name>A0A0W0R3L9_9GAMM</name>
<organism evidence="2 3">
    <name type="scientific">Legionella adelaidensis</name>
    <dbReference type="NCBI Taxonomy" id="45056"/>
    <lineage>
        <taxon>Bacteria</taxon>
        <taxon>Pseudomonadati</taxon>
        <taxon>Pseudomonadota</taxon>
        <taxon>Gammaproteobacteria</taxon>
        <taxon>Legionellales</taxon>
        <taxon>Legionellaceae</taxon>
        <taxon>Legionella</taxon>
    </lineage>
</organism>
<keyword evidence="1" id="KW-1133">Transmembrane helix</keyword>
<dbReference type="EMBL" id="LNKA01000001">
    <property type="protein sequence ID" value="KTC65639.1"/>
    <property type="molecule type" value="Genomic_DNA"/>
</dbReference>
<accession>A0A0W0R3L9</accession>
<dbReference type="AlphaFoldDB" id="A0A0W0R3L9"/>
<gene>
    <name evidence="2" type="ORF">Lade_0297</name>
</gene>
<evidence type="ECO:0000313" key="3">
    <source>
        <dbReference type="Proteomes" id="UP000054859"/>
    </source>
</evidence>
<dbReference type="STRING" id="45056.Lade_0297"/>
<evidence type="ECO:0000313" key="2">
    <source>
        <dbReference type="EMBL" id="KTC65639.1"/>
    </source>
</evidence>
<keyword evidence="1" id="KW-0812">Transmembrane</keyword>
<proteinExistence type="predicted"/>
<sequence length="64" mass="7439">MVYFAVFSHKLDYHPFCLSIGCFLVFSSIFLAHRRDGRAVEGARLESVYTETYRGFESLSLRQL</sequence>
<keyword evidence="1" id="KW-0472">Membrane</keyword>
<comment type="caution">
    <text evidence="2">The sequence shown here is derived from an EMBL/GenBank/DDBJ whole genome shotgun (WGS) entry which is preliminary data.</text>
</comment>
<keyword evidence="3" id="KW-1185">Reference proteome</keyword>
<dbReference type="Proteomes" id="UP000054859">
    <property type="component" value="Unassembled WGS sequence"/>
</dbReference>
<protein>
    <submittedName>
        <fullName evidence="2">Uncharacterized protein</fullName>
    </submittedName>
</protein>